<dbReference type="PANTHER" id="PTHR23542">
    <property type="match status" value="1"/>
</dbReference>
<protein>
    <recommendedName>
        <fullName evidence="4">MFS transporter</fullName>
    </recommendedName>
</protein>
<evidence type="ECO:0000256" key="1">
    <source>
        <dbReference type="SAM" id="MobiDB-lite"/>
    </source>
</evidence>
<comment type="caution">
    <text evidence="2">The sequence shown here is derived from an EMBL/GenBank/DDBJ whole genome shotgun (WGS) entry which is preliminary data.</text>
</comment>
<dbReference type="InterPro" id="IPR036259">
    <property type="entry name" value="MFS_trans_sf"/>
</dbReference>
<dbReference type="Proteomes" id="UP000611554">
    <property type="component" value="Unassembled WGS sequence"/>
</dbReference>
<accession>A0ABQ2RB12</accession>
<evidence type="ECO:0008006" key="4">
    <source>
        <dbReference type="Google" id="ProtNLM"/>
    </source>
</evidence>
<proteinExistence type="predicted"/>
<dbReference type="EMBL" id="BMQJ01000016">
    <property type="protein sequence ID" value="GGQ19932.1"/>
    <property type="molecule type" value="Genomic_DNA"/>
</dbReference>
<feature type="region of interest" description="Disordered" evidence="1">
    <location>
        <begin position="217"/>
        <end position="253"/>
    </location>
</feature>
<keyword evidence="3" id="KW-1185">Reference proteome</keyword>
<organism evidence="2 3">
    <name type="scientific">Streptosporangium pseudovulgare</name>
    <dbReference type="NCBI Taxonomy" id="35765"/>
    <lineage>
        <taxon>Bacteria</taxon>
        <taxon>Bacillati</taxon>
        <taxon>Actinomycetota</taxon>
        <taxon>Actinomycetes</taxon>
        <taxon>Streptosporangiales</taxon>
        <taxon>Streptosporangiaceae</taxon>
        <taxon>Streptosporangium</taxon>
    </lineage>
</organism>
<sequence length="253" mass="24840">MEVAGEGVVVAELRGQAVGVVAGDVQARALGGSVGGEGGKDDDAAGGESLTQDVAVGLAAGGVLYTAMPVPQREDRRLLLLPALSAVGYLPLALTPALRGMAPLVLAAGPASAFALVARLAPEGTLTEAHAWVITALGAGNAGGSALAGTLADPASPAAAFVSAALSATIAVCISPTATPGARAVGPALSAATVGPRSPQHDQLVGSCRAVQGYVAQQPRETARSVPPARRAHGASTADSGQRNVDGGWMHDR</sequence>
<dbReference type="PANTHER" id="PTHR23542:SF1">
    <property type="entry name" value="MAJOR FACILITATOR SUPERFAMILY (MFS) PROFILE DOMAIN-CONTAINING PROTEIN"/>
    <property type="match status" value="1"/>
</dbReference>
<gene>
    <name evidence="2" type="ORF">GCM10010140_57900</name>
</gene>
<name>A0ABQ2RB12_9ACTN</name>
<dbReference type="SUPFAM" id="SSF103473">
    <property type="entry name" value="MFS general substrate transporter"/>
    <property type="match status" value="1"/>
</dbReference>
<evidence type="ECO:0000313" key="2">
    <source>
        <dbReference type="EMBL" id="GGQ19932.1"/>
    </source>
</evidence>
<reference evidence="3" key="1">
    <citation type="journal article" date="2019" name="Int. J. Syst. Evol. Microbiol.">
        <title>The Global Catalogue of Microorganisms (GCM) 10K type strain sequencing project: providing services to taxonomists for standard genome sequencing and annotation.</title>
        <authorList>
            <consortium name="The Broad Institute Genomics Platform"/>
            <consortium name="The Broad Institute Genome Sequencing Center for Infectious Disease"/>
            <person name="Wu L."/>
            <person name="Ma J."/>
        </authorList>
    </citation>
    <scope>NUCLEOTIDE SEQUENCE [LARGE SCALE GENOMIC DNA]</scope>
    <source>
        <strain evidence="3">JCM 3115</strain>
    </source>
</reference>
<evidence type="ECO:0000313" key="3">
    <source>
        <dbReference type="Proteomes" id="UP000611554"/>
    </source>
</evidence>